<reference evidence="4 5" key="1">
    <citation type="submission" date="2021-02" db="EMBL/GenBank/DDBJ databases">
        <authorList>
            <person name="Park J.-S."/>
        </authorList>
    </citation>
    <scope>NUCLEOTIDE SEQUENCE [LARGE SCALE GENOMIC DNA]</scope>
    <source>
        <strain evidence="4 5">188UL20-2</strain>
    </source>
</reference>
<accession>A0ABS2HM94</accession>
<feature type="domain" description="Porin" evidence="3">
    <location>
        <begin position="252"/>
        <end position="366"/>
    </location>
</feature>
<gene>
    <name evidence="4" type="ORF">JQC93_19705</name>
</gene>
<dbReference type="Gene3D" id="2.40.160.10">
    <property type="entry name" value="Porin"/>
    <property type="match status" value="1"/>
</dbReference>
<keyword evidence="5" id="KW-1185">Reference proteome</keyword>
<organism evidence="4 5">
    <name type="scientific">Vibrio ulleungensis</name>
    <dbReference type="NCBI Taxonomy" id="2807619"/>
    <lineage>
        <taxon>Bacteria</taxon>
        <taxon>Pseudomonadati</taxon>
        <taxon>Pseudomonadota</taxon>
        <taxon>Gammaproteobacteria</taxon>
        <taxon>Vibrionales</taxon>
        <taxon>Vibrionaceae</taxon>
        <taxon>Vibrio</taxon>
    </lineage>
</organism>
<dbReference type="Pfam" id="PF13609">
    <property type="entry name" value="Porin_4"/>
    <property type="match status" value="1"/>
</dbReference>
<feature type="signal peptide" evidence="2">
    <location>
        <begin position="1"/>
        <end position="21"/>
    </location>
</feature>
<proteinExistence type="predicted"/>
<name>A0ABS2HM94_9VIBR</name>
<dbReference type="InterPro" id="IPR023614">
    <property type="entry name" value="Porin_dom_sf"/>
</dbReference>
<evidence type="ECO:0000313" key="5">
    <source>
        <dbReference type="Proteomes" id="UP000809621"/>
    </source>
</evidence>
<dbReference type="EMBL" id="JAFEUM010000013">
    <property type="protein sequence ID" value="MBM7038608.1"/>
    <property type="molecule type" value="Genomic_DNA"/>
</dbReference>
<feature type="coiled-coil region" evidence="1">
    <location>
        <begin position="21"/>
        <end position="48"/>
    </location>
</feature>
<keyword evidence="2" id="KW-0732">Signal</keyword>
<dbReference type="Proteomes" id="UP000809621">
    <property type="component" value="Unassembled WGS sequence"/>
</dbReference>
<evidence type="ECO:0000259" key="3">
    <source>
        <dbReference type="Pfam" id="PF13609"/>
    </source>
</evidence>
<sequence length="394" mass="43167">MNTGTKLILPIALLASGTVFSQETDGRIQALENEVAILKSANQNSALDRLKFNGFYSVGVTRASNDAGYADAKDSYSFDELTMIGLQGEFALGDSTSVVAQILAKGIDSFDMTMEWAYIKHTFDNDLTVRGGKLRVPLFMYSDYMDVGFAQPWVRPPQEVYGQIPFQSYVGGDVAYDIEFSESVISLQAFGGNSRVDSPANVNAISGGMIPIDADINYESNFDYMWGTSIAWNYDDVLTLRGVYGTAVASSTNPIYDAILVDGGSRADFYGAGLQYDDGDLLVISEYTKTEIEGDYPDIDGYYATVGYRFGDWMPYVNYGNAKSTDDSDRSAGFEALNGQRTSYALGLRYELLSNLAIKADYTYVTDLGDTTGFMSSNTHENTAVYSLRLDGVF</sequence>
<protein>
    <recommendedName>
        <fullName evidence="3">Porin domain-containing protein</fullName>
    </recommendedName>
</protein>
<evidence type="ECO:0000256" key="2">
    <source>
        <dbReference type="SAM" id="SignalP"/>
    </source>
</evidence>
<evidence type="ECO:0000313" key="4">
    <source>
        <dbReference type="EMBL" id="MBM7038608.1"/>
    </source>
</evidence>
<keyword evidence="1" id="KW-0175">Coiled coil</keyword>
<feature type="chain" id="PRO_5047407608" description="Porin domain-containing protein" evidence="2">
    <location>
        <begin position="22"/>
        <end position="394"/>
    </location>
</feature>
<comment type="caution">
    <text evidence="4">The sequence shown here is derived from an EMBL/GenBank/DDBJ whole genome shotgun (WGS) entry which is preliminary data.</text>
</comment>
<dbReference type="InterPro" id="IPR033900">
    <property type="entry name" value="Gram_neg_porin_domain"/>
</dbReference>
<evidence type="ECO:0000256" key="1">
    <source>
        <dbReference type="SAM" id="Coils"/>
    </source>
</evidence>
<dbReference type="SUPFAM" id="SSF56935">
    <property type="entry name" value="Porins"/>
    <property type="match status" value="1"/>
</dbReference>
<dbReference type="RefSeq" id="WP_205160039.1">
    <property type="nucleotide sequence ID" value="NZ_JAFEUM010000013.1"/>
</dbReference>